<dbReference type="PANTHER" id="PTHR33178">
    <property type="match status" value="1"/>
</dbReference>
<dbReference type="Pfam" id="PF07876">
    <property type="entry name" value="Dabb"/>
    <property type="match status" value="1"/>
</dbReference>
<dbReference type="Gene3D" id="3.30.70.100">
    <property type="match status" value="1"/>
</dbReference>
<dbReference type="InterPro" id="IPR013097">
    <property type="entry name" value="Dabb"/>
</dbReference>
<sequence>MSALSRVAAFKYKASATQEEKAAAIQGLLDLYALKSAYISDVKVGKNNNQEGFSHDYDVVFTTTFKSIAHRDEFIPDPDHVKYKASILPIVEGVLVFDFVNGIY</sequence>
<dbReference type="PANTHER" id="PTHR33178:SF10">
    <property type="entry name" value="STRESS-RESPONSE A_B BARREL DOMAIN-CONTAINING PROTEIN"/>
    <property type="match status" value="1"/>
</dbReference>
<dbReference type="InParanoid" id="A0A165UTT0"/>
<keyword evidence="4" id="KW-1185">Reference proteome</keyword>
<dbReference type="SMART" id="SM00886">
    <property type="entry name" value="Dabb"/>
    <property type="match status" value="1"/>
</dbReference>
<dbReference type="PROSITE" id="PS51502">
    <property type="entry name" value="S_R_A_B_BARREL"/>
    <property type="match status" value="1"/>
</dbReference>
<proteinExistence type="predicted"/>
<feature type="domain" description="Stress-response A/B barrel" evidence="2">
    <location>
        <begin position="4"/>
        <end position="99"/>
    </location>
</feature>
<protein>
    <recommendedName>
        <fullName evidence="2">Stress-response A/B barrel domain-containing protein</fullName>
    </recommendedName>
</protein>
<evidence type="ECO:0000259" key="2">
    <source>
        <dbReference type="PROSITE" id="PS51502"/>
    </source>
</evidence>
<name>A0A165UTT0_9AGAM</name>
<dbReference type="InterPro" id="IPR044662">
    <property type="entry name" value="HS1/DABB1-like"/>
</dbReference>
<dbReference type="SUPFAM" id="SSF54909">
    <property type="entry name" value="Dimeric alpha+beta barrel"/>
    <property type="match status" value="1"/>
</dbReference>
<dbReference type="EMBL" id="KV425556">
    <property type="protein sequence ID" value="KZT28693.1"/>
    <property type="molecule type" value="Genomic_DNA"/>
</dbReference>
<comment type="subunit">
    <text evidence="1">Homodimer.</text>
</comment>
<reference evidence="3 4" key="1">
    <citation type="journal article" date="2016" name="Mol. Biol. Evol.">
        <title>Comparative Genomics of Early-Diverging Mushroom-Forming Fungi Provides Insights into the Origins of Lignocellulose Decay Capabilities.</title>
        <authorList>
            <person name="Nagy L.G."/>
            <person name="Riley R."/>
            <person name="Tritt A."/>
            <person name="Adam C."/>
            <person name="Daum C."/>
            <person name="Floudas D."/>
            <person name="Sun H."/>
            <person name="Yadav J.S."/>
            <person name="Pangilinan J."/>
            <person name="Larsson K.H."/>
            <person name="Matsuura K."/>
            <person name="Barry K."/>
            <person name="Labutti K."/>
            <person name="Kuo R."/>
            <person name="Ohm R.A."/>
            <person name="Bhattacharya S.S."/>
            <person name="Shirouzu T."/>
            <person name="Yoshinaga Y."/>
            <person name="Martin F.M."/>
            <person name="Grigoriev I.V."/>
            <person name="Hibbett D.S."/>
        </authorList>
    </citation>
    <scope>NUCLEOTIDE SEQUENCE [LARGE SCALE GENOMIC DNA]</scope>
    <source>
        <strain evidence="3 4">HHB14362 ss-1</strain>
    </source>
</reference>
<dbReference type="OrthoDB" id="1601230at2759"/>
<evidence type="ECO:0000313" key="4">
    <source>
        <dbReference type="Proteomes" id="UP000076761"/>
    </source>
</evidence>
<accession>A0A165UTT0</accession>
<dbReference type="InterPro" id="IPR011008">
    <property type="entry name" value="Dimeric_a/b-barrel"/>
</dbReference>
<dbReference type="Proteomes" id="UP000076761">
    <property type="component" value="Unassembled WGS sequence"/>
</dbReference>
<evidence type="ECO:0000256" key="1">
    <source>
        <dbReference type="ARBA" id="ARBA00011738"/>
    </source>
</evidence>
<evidence type="ECO:0000313" key="3">
    <source>
        <dbReference type="EMBL" id="KZT28693.1"/>
    </source>
</evidence>
<gene>
    <name evidence="3" type="ORF">NEOLEDRAFT_1128862</name>
</gene>
<organism evidence="3 4">
    <name type="scientific">Neolentinus lepideus HHB14362 ss-1</name>
    <dbReference type="NCBI Taxonomy" id="1314782"/>
    <lineage>
        <taxon>Eukaryota</taxon>
        <taxon>Fungi</taxon>
        <taxon>Dikarya</taxon>
        <taxon>Basidiomycota</taxon>
        <taxon>Agaricomycotina</taxon>
        <taxon>Agaricomycetes</taxon>
        <taxon>Gloeophyllales</taxon>
        <taxon>Gloeophyllaceae</taxon>
        <taxon>Neolentinus</taxon>
    </lineage>
</organism>
<dbReference type="AlphaFoldDB" id="A0A165UTT0"/>